<name>D8P8I8_9BACT</name>
<dbReference type="OrthoDB" id="9779418at2"/>
<evidence type="ECO:0000313" key="1">
    <source>
        <dbReference type="EMBL" id="CBK43820.1"/>
    </source>
</evidence>
<reference evidence="1 2" key="1">
    <citation type="journal article" date="2010" name="Proc. Natl. Acad. Sci. U.S.A.">
        <title>A Nitrospira metagenome illuminates the physiology and evolution of globally important nitrite-oxidizing bacteria.</title>
        <authorList>
            <person name="Lucker S."/>
            <person name="Wagner M."/>
            <person name="Maixner F."/>
            <person name="Pelletier E."/>
            <person name="Koch H."/>
            <person name="Vacherie B."/>
            <person name="Rattei T."/>
            <person name="Sinninghe Damste J."/>
            <person name="Spieck E."/>
            <person name="Le Paslier D."/>
            <person name="Daims H."/>
        </authorList>
    </citation>
    <scope>NUCLEOTIDE SEQUENCE [LARGE SCALE GENOMIC DNA]</scope>
</reference>
<organism evidence="1 2">
    <name type="scientific">Nitrospira defluvii</name>
    <dbReference type="NCBI Taxonomy" id="330214"/>
    <lineage>
        <taxon>Bacteria</taxon>
        <taxon>Pseudomonadati</taxon>
        <taxon>Nitrospirota</taxon>
        <taxon>Nitrospiria</taxon>
        <taxon>Nitrospirales</taxon>
        <taxon>Nitrospiraceae</taxon>
        <taxon>Nitrospira</taxon>
    </lineage>
</organism>
<dbReference type="KEGG" id="nde:NIDE4152"/>
<evidence type="ECO:0008006" key="3">
    <source>
        <dbReference type="Google" id="ProtNLM"/>
    </source>
</evidence>
<dbReference type="PANTHER" id="PTHR43108">
    <property type="entry name" value="N-ACETYLGLUCOSAMINE-6-SULFATASE FAMILY MEMBER"/>
    <property type="match status" value="1"/>
</dbReference>
<keyword evidence="2" id="KW-1185">Reference proteome</keyword>
<dbReference type="STRING" id="330214.NIDE4152"/>
<dbReference type="Gene3D" id="3.40.720.10">
    <property type="entry name" value="Alkaline Phosphatase, subunit A"/>
    <property type="match status" value="1"/>
</dbReference>
<dbReference type="InterPro" id="IPR002591">
    <property type="entry name" value="Phosphodiest/P_Trfase"/>
</dbReference>
<dbReference type="AlphaFoldDB" id="D8P8I8"/>
<dbReference type="eggNOG" id="COG1524">
    <property type="taxonomic scope" value="Bacteria"/>
</dbReference>
<sequence>MVGQVMSRIRSILTVTAALCMVVGLGLALVAPSSQSVAFAARGGGEAATPAQTGVTEHVILFVLEGFGQESLKSGAMPVLSSLVKDGAVTWSATAVAPARRLPTMASLVTGMPVAKHGITWNVFEFSRGYPRAPTVFDYLDLSGGRDSAIFYMDESLYQLAKPEPYTDYQMCGPLRAECNPDRLVGYVRDYFKKATSGSGYGHAIPALPHLLVVHLPAPGRVGETQGWKSVAYKDALKAVDKAMGTVLDLYREHGLIKRTTVFATSLSAFGETQFSAGEVSGEQTGNVPVVPWIASGVGIKAGHSIRQPVSIIDTGATVMRALGLTTYTEWESHPVEEIFKTAFAAAPVSPLLQ</sequence>
<dbReference type="PANTHER" id="PTHR43108:SF8">
    <property type="entry name" value="SD21168P"/>
    <property type="match status" value="1"/>
</dbReference>
<gene>
    <name evidence="1" type="ORF">NIDE4152</name>
</gene>
<accession>D8P8I8</accession>
<dbReference type="Pfam" id="PF01663">
    <property type="entry name" value="Phosphodiest"/>
    <property type="match status" value="1"/>
</dbReference>
<evidence type="ECO:0000313" key="2">
    <source>
        <dbReference type="Proteomes" id="UP000001660"/>
    </source>
</evidence>
<dbReference type="HOGENOM" id="CLU_078712_0_0_0"/>
<dbReference type="InterPro" id="IPR017850">
    <property type="entry name" value="Alkaline_phosphatase_core_sf"/>
</dbReference>
<protein>
    <recommendedName>
        <fullName evidence="3">Alkaline phosphatase family protein</fullName>
    </recommendedName>
</protein>
<dbReference type="EMBL" id="FP929003">
    <property type="protein sequence ID" value="CBK43820.1"/>
    <property type="molecule type" value="Genomic_DNA"/>
</dbReference>
<proteinExistence type="predicted"/>
<dbReference type="Proteomes" id="UP000001660">
    <property type="component" value="Chromosome"/>
</dbReference>
<dbReference type="SUPFAM" id="SSF53649">
    <property type="entry name" value="Alkaline phosphatase-like"/>
    <property type="match status" value="1"/>
</dbReference>